<dbReference type="NCBIfam" id="TIGR01891">
    <property type="entry name" value="amidohydrolases"/>
    <property type="match status" value="1"/>
</dbReference>
<protein>
    <recommendedName>
        <fullName evidence="2">Peptidase M20 dimerisation domain-containing protein</fullName>
    </recommendedName>
</protein>
<dbReference type="InterPro" id="IPR011650">
    <property type="entry name" value="Peptidase_M20_dimer"/>
</dbReference>
<comment type="caution">
    <text evidence="3">The sequence shown here is derived from an EMBL/GenBank/DDBJ whole genome shotgun (WGS) entry which is preliminary data.</text>
</comment>
<dbReference type="InterPro" id="IPR017439">
    <property type="entry name" value="Amidohydrolase"/>
</dbReference>
<dbReference type="SUPFAM" id="SSF53187">
    <property type="entry name" value="Zn-dependent exopeptidases"/>
    <property type="match status" value="1"/>
</dbReference>
<dbReference type="InterPro" id="IPR036264">
    <property type="entry name" value="Bact_exopeptidase_dim_dom"/>
</dbReference>
<dbReference type="Pfam" id="PF07687">
    <property type="entry name" value="M20_dimer"/>
    <property type="match status" value="1"/>
</dbReference>
<evidence type="ECO:0000313" key="4">
    <source>
        <dbReference type="Proteomes" id="UP001583193"/>
    </source>
</evidence>
<feature type="domain" description="Peptidase M20 dimerisation" evidence="2">
    <location>
        <begin position="208"/>
        <end position="303"/>
    </location>
</feature>
<dbReference type="PIRSF" id="PIRSF005962">
    <property type="entry name" value="Pept_M20D_amidohydro"/>
    <property type="match status" value="1"/>
</dbReference>
<evidence type="ECO:0000259" key="2">
    <source>
        <dbReference type="Pfam" id="PF07687"/>
    </source>
</evidence>
<dbReference type="CDD" id="cd05664">
    <property type="entry name" value="M20_Acy1-like"/>
    <property type="match status" value="1"/>
</dbReference>
<sequence>MTIKRIFQPVTADLGDIVEKYRPQLEPFEAIYRRLHATPELSSQEEQTAAVAATHLENLGFEVHTKIGGHGVAGVLHNGPGKTVLLRADMDGLPVLEKTGLEYASKKRMIDSDGVEKPTMHACGHDTHVTSLMAAATILYSSRTHWSGTLICVFQPAEEHLNGAQAMVDDGLYDKIPKPDIVLGQHVMRMKTGTVAVLAGPILTASDSFSVRIYGRGGHGSMPHNCIDPIVIGCSLVSRLQTIVSREVTPGELAVVTCGSIHSGDAENVIPDFLDLKLNVRTYNSEIRERVLGALHRIIEAECQASGAVERPTIKHTFSSPSTVNDGAAVEKLKGAFNPYFKDRMVESKPSTASEDFSILATAVGAPYVYWNFGGVDAEKWEDAKAREKLEELPVNHSPFFAPVIEPTLKTGIDAMSLAALAFFQ</sequence>
<dbReference type="Gene3D" id="3.40.630.10">
    <property type="entry name" value="Zn peptidases"/>
    <property type="match status" value="1"/>
</dbReference>
<dbReference type="InterPro" id="IPR002933">
    <property type="entry name" value="Peptidase_M20"/>
</dbReference>
<evidence type="ECO:0000313" key="3">
    <source>
        <dbReference type="EMBL" id="KAL1868011.1"/>
    </source>
</evidence>
<dbReference type="SUPFAM" id="SSF55031">
    <property type="entry name" value="Bacterial exopeptidase dimerisation domain"/>
    <property type="match status" value="1"/>
</dbReference>
<keyword evidence="4" id="KW-1185">Reference proteome</keyword>
<dbReference type="Pfam" id="PF01546">
    <property type="entry name" value="Peptidase_M20"/>
    <property type="match status" value="1"/>
</dbReference>
<dbReference type="PANTHER" id="PTHR11014">
    <property type="entry name" value="PEPTIDASE M20 FAMILY MEMBER"/>
    <property type="match status" value="1"/>
</dbReference>
<dbReference type="Proteomes" id="UP001583193">
    <property type="component" value="Unassembled WGS sequence"/>
</dbReference>
<name>A0ABR3WWF0_9EURO</name>
<gene>
    <name evidence="3" type="ORF">Plec18167_008477</name>
</gene>
<reference evidence="3 4" key="1">
    <citation type="journal article" date="2024" name="IMA Fungus">
        <title>IMA Genome - F19 : A genome assembly and annotation guide to empower mycologists, including annotated draft genome sequences of Ceratocystis pirilliformis, Diaporthe australafricana, Fusarium ophioides, Paecilomyces lecythidis, and Sporothrix stenoceras.</title>
        <authorList>
            <person name="Aylward J."/>
            <person name="Wilson A.M."/>
            <person name="Visagie C.M."/>
            <person name="Spraker J."/>
            <person name="Barnes I."/>
            <person name="Buitendag C."/>
            <person name="Ceriani C."/>
            <person name="Del Mar Angel L."/>
            <person name="du Plessis D."/>
            <person name="Fuchs T."/>
            <person name="Gasser K."/>
            <person name="Kramer D."/>
            <person name="Li W."/>
            <person name="Munsamy K."/>
            <person name="Piso A."/>
            <person name="Price J.L."/>
            <person name="Sonnekus B."/>
            <person name="Thomas C."/>
            <person name="van der Nest A."/>
            <person name="van Dijk A."/>
            <person name="van Heerden A."/>
            <person name="van Vuuren N."/>
            <person name="Yilmaz N."/>
            <person name="Duong T.A."/>
            <person name="van der Merwe N.A."/>
            <person name="Wingfield M.J."/>
            <person name="Wingfield B.D."/>
        </authorList>
    </citation>
    <scope>NUCLEOTIDE SEQUENCE [LARGE SCALE GENOMIC DNA]</scope>
    <source>
        <strain evidence="3 4">CMW 18167</strain>
    </source>
</reference>
<evidence type="ECO:0000256" key="1">
    <source>
        <dbReference type="ARBA" id="ARBA00006247"/>
    </source>
</evidence>
<dbReference type="PANTHER" id="PTHR11014:SF63">
    <property type="entry name" value="METALLOPEPTIDASE, PUTATIVE (AFU_ORTHOLOGUE AFUA_6G09600)-RELATED"/>
    <property type="match status" value="1"/>
</dbReference>
<comment type="similarity">
    <text evidence="1">Belongs to the peptidase M20A family.</text>
</comment>
<proteinExistence type="inferred from homology"/>
<dbReference type="EMBL" id="JAVDPF010000041">
    <property type="protein sequence ID" value="KAL1868011.1"/>
    <property type="molecule type" value="Genomic_DNA"/>
</dbReference>
<dbReference type="Gene3D" id="3.30.70.360">
    <property type="match status" value="1"/>
</dbReference>
<accession>A0ABR3WWF0</accession>
<organism evidence="3 4">
    <name type="scientific">Paecilomyces lecythidis</name>
    <dbReference type="NCBI Taxonomy" id="3004212"/>
    <lineage>
        <taxon>Eukaryota</taxon>
        <taxon>Fungi</taxon>
        <taxon>Dikarya</taxon>
        <taxon>Ascomycota</taxon>
        <taxon>Pezizomycotina</taxon>
        <taxon>Eurotiomycetes</taxon>
        <taxon>Eurotiomycetidae</taxon>
        <taxon>Eurotiales</taxon>
        <taxon>Thermoascaceae</taxon>
        <taxon>Paecilomyces</taxon>
    </lineage>
</organism>